<dbReference type="OMA" id="CKSAMME"/>
<proteinExistence type="predicted"/>
<dbReference type="EMBL" id="JAHRHJ020000002">
    <property type="protein sequence ID" value="KAH9324280.1"/>
    <property type="molecule type" value="Genomic_DNA"/>
</dbReference>
<evidence type="ECO:0000313" key="1">
    <source>
        <dbReference type="EMBL" id="KAH9324280.1"/>
    </source>
</evidence>
<feature type="non-terminal residue" evidence="1">
    <location>
        <position position="1"/>
    </location>
</feature>
<protein>
    <submittedName>
        <fullName evidence="1">Uncharacterized protein</fullName>
    </submittedName>
</protein>
<comment type="caution">
    <text evidence="1">The sequence shown here is derived from an EMBL/GenBank/DDBJ whole genome shotgun (WGS) entry which is preliminary data.</text>
</comment>
<gene>
    <name evidence="1" type="ORF">KI387_004458</name>
</gene>
<evidence type="ECO:0000313" key="2">
    <source>
        <dbReference type="Proteomes" id="UP000824469"/>
    </source>
</evidence>
<name>A0AA38GLU8_TAXCH</name>
<accession>A0AA38GLU8</accession>
<dbReference type="Proteomes" id="UP000824469">
    <property type="component" value="Unassembled WGS sequence"/>
</dbReference>
<dbReference type="PANTHER" id="PTHR31439">
    <property type="entry name" value="EXPRESSED PROTEIN"/>
    <property type="match status" value="1"/>
</dbReference>
<reference evidence="1 2" key="1">
    <citation type="journal article" date="2021" name="Nat. Plants">
        <title>The Taxus genome provides insights into paclitaxel biosynthesis.</title>
        <authorList>
            <person name="Xiong X."/>
            <person name="Gou J."/>
            <person name="Liao Q."/>
            <person name="Li Y."/>
            <person name="Zhou Q."/>
            <person name="Bi G."/>
            <person name="Li C."/>
            <person name="Du R."/>
            <person name="Wang X."/>
            <person name="Sun T."/>
            <person name="Guo L."/>
            <person name="Liang H."/>
            <person name="Lu P."/>
            <person name="Wu Y."/>
            <person name="Zhang Z."/>
            <person name="Ro D.K."/>
            <person name="Shang Y."/>
            <person name="Huang S."/>
            <person name="Yan J."/>
        </authorList>
    </citation>
    <scope>NUCLEOTIDE SEQUENCE [LARGE SCALE GENOMIC DNA]</scope>
    <source>
        <strain evidence="1">Ta-2019</strain>
    </source>
</reference>
<sequence>DCVEVAMSVDNVRCSVSQLVFGNTNGVSEERHFPSRICLSLGQGEGTQVVMMSLNKPSANPVTEVTTRKILFNTDCYSKFPIYIKSMAAMDDCFHSDYVSRWRFEQSCEGNRGRLEWVLYDDESGKEVASTKPCKSAMMESNAWFRDRCRKATRPFTAEGGVVFASDEYGQSVVWGMKKDSVAEKGLKLNLR</sequence>
<dbReference type="AlphaFoldDB" id="A0AA38GLU8"/>
<feature type="non-terminal residue" evidence="1">
    <location>
        <position position="192"/>
    </location>
</feature>
<dbReference type="PANTHER" id="PTHR31439:SF4">
    <property type="entry name" value="NEURONAL PAS DOMAIN PROTEIN"/>
    <property type="match status" value="1"/>
</dbReference>
<organism evidence="1 2">
    <name type="scientific">Taxus chinensis</name>
    <name type="common">Chinese yew</name>
    <name type="synonym">Taxus wallichiana var. chinensis</name>
    <dbReference type="NCBI Taxonomy" id="29808"/>
    <lineage>
        <taxon>Eukaryota</taxon>
        <taxon>Viridiplantae</taxon>
        <taxon>Streptophyta</taxon>
        <taxon>Embryophyta</taxon>
        <taxon>Tracheophyta</taxon>
        <taxon>Spermatophyta</taxon>
        <taxon>Pinopsida</taxon>
        <taxon>Pinidae</taxon>
        <taxon>Conifers II</taxon>
        <taxon>Cupressales</taxon>
        <taxon>Taxaceae</taxon>
        <taxon>Taxus</taxon>
    </lineage>
</organism>
<keyword evidence="2" id="KW-1185">Reference proteome</keyword>